<dbReference type="GO" id="GO:0005524">
    <property type="term" value="F:ATP binding"/>
    <property type="evidence" value="ECO:0007669"/>
    <property type="project" value="UniProtKB-KW"/>
</dbReference>
<dbReference type="PANTHER" id="PTHR43394">
    <property type="entry name" value="ATP-DEPENDENT PERMEASE MDL1, MITOCHONDRIAL"/>
    <property type="match status" value="1"/>
</dbReference>
<evidence type="ECO:0000256" key="3">
    <source>
        <dbReference type="ARBA" id="ARBA00022692"/>
    </source>
</evidence>
<sequence length="583" mass="66057">MSFPFKKFLSYYKPYLGLFVSILACALIVSIISLVYPLIVRYITKDVLINDLSTALSEVYWIGGLMFALVAIQNIGNFFVDYKGHELGARMESDLRRDLFMHMQQLSFSFFDKEKTGQLMSRLTTDLLWLSELYHHGPEDFLKHSVRILGAFIILFFINAPLTITVFCFVPFLAILGLYFNQILNKAYTRNKERIADVNGQVEDNLSGIRVVKSFANEPIEIEKFNIENDRFFDSRKKTYKAEAYFYNSLETIIKLITITVIIFGSASIAGNKLDLADLITFLLYINHLIEPIQKLIQVSTMYQDGFTGFLRFMEIMNVKPAIENKPNALTLQEIHGEIEFKHVSFRYEEHLDDVFTDLSLRVEPGKYIALVGPSGVGKTTLCSLIPRFYDVTDGELLIDGINVRDIELQSLRKAIGIVQQDVYLFAGTVMENIRYGNLSASDEEIITAAKHANAHEFIMSLPNGYHSEIGQRGVRLSGGQKQRLSIARVFLKNPPILILDEATSSLDNESESIVKESLETLAKGRTTIVIAHRLSTIRNAGRILVLTENGIVEQGTHDTLLTLLTLAGTYAKLYEKQFELQV</sequence>
<dbReference type="PROSITE" id="PS50929">
    <property type="entry name" value="ABC_TM1F"/>
    <property type="match status" value="1"/>
</dbReference>
<dbReference type="InterPro" id="IPR011527">
    <property type="entry name" value="ABC1_TM_dom"/>
</dbReference>
<evidence type="ECO:0000256" key="8">
    <source>
        <dbReference type="SAM" id="Phobius"/>
    </source>
</evidence>
<dbReference type="InterPro" id="IPR027417">
    <property type="entry name" value="P-loop_NTPase"/>
</dbReference>
<dbReference type="InterPro" id="IPR036640">
    <property type="entry name" value="ABC1_TM_sf"/>
</dbReference>
<dbReference type="SMART" id="SM00382">
    <property type="entry name" value="AAA"/>
    <property type="match status" value="1"/>
</dbReference>
<dbReference type="InterPro" id="IPR003439">
    <property type="entry name" value="ABC_transporter-like_ATP-bd"/>
</dbReference>
<evidence type="ECO:0000256" key="2">
    <source>
        <dbReference type="ARBA" id="ARBA00005417"/>
    </source>
</evidence>
<dbReference type="RefSeq" id="WP_053437370.1">
    <property type="nucleotide sequence ID" value="NZ_LGUF01000007.1"/>
</dbReference>
<reference evidence="12" key="1">
    <citation type="submission" date="2015-07" db="EMBL/GenBank/DDBJ databases">
        <title>Fjat-10036 dsm4.</title>
        <authorList>
            <person name="Liu B."/>
            <person name="Wang J."/>
            <person name="Zhu Y."/>
            <person name="Liu G."/>
            <person name="Chen Q."/>
            <person name="Chen Z."/>
            <person name="Lan J."/>
            <person name="Che J."/>
            <person name="Ge C."/>
            <person name="Shi H."/>
            <person name="Pan Z."/>
            <person name="Liu X."/>
        </authorList>
    </citation>
    <scope>NUCLEOTIDE SEQUENCE [LARGE SCALE GENOMIC DNA]</scope>
    <source>
        <strain evidence="12">DSM 4</strain>
    </source>
</reference>
<dbReference type="EMBL" id="LGUF01000007">
    <property type="protein sequence ID" value="KON90001.1"/>
    <property type="molecule type" value="Genomic_DNA"/>
</dbReference>
<keyword evidence="4" id="KW-0547">Nucleotide-binding</keyword>
<evidence type="ECO:0000313" key="11">
    <source>
        <dbReference type="EMBL" id="KON90001.1"/>
    </source>
</evidence>
<dbReference type="Gene3D" id="1.20.1560.10">
    <property type="entry name" value="ABC transporter type 1, transmembrane domain"/>
    <property type="match status" value="1"/>
</dbReference>
<keyword evidence="3 8" id="KW-0812">Transmembrane</keyword>
<evidence type="ECO:0000313" key="12">
    <source>
        <dbReference type="Proteomes" id="UP000037109"/>
    </source>
</evidence>
<dbReference type="Pfam" id="PF00005">
    <property type="entry name" value="ABC_tran"/>
    <property type="match status" value="1"/>
</dbReference>
<comment type="caution">
    <text evidence="11">The sequence shown here is derived from an EMBL/GenBank/DDBJ whole genome shotgun (WGS) entry which is preliminary data.</text>
</comment>
<dbReference type="Pfam" id="PF00664">
    <property type="entry name" value="ABC_membrane"/>
    <property type="match status" value="1"/>
</dbReference>
<keyword evidence="12" id="KW-1185">Reference proteome</keyword>
<evidence type="ECO:0000256" key="6">
    <source>
        <dbReference type="ARBA" id="ARBA00022989"/>
    </source>
</evidence>
<feature type="transmembrane region" description="Helical" evidence="8">
    <location>
        <begin position="148"/>
        <end position="180"/>
    </location>
</feature>
<evidence type="ECO:0000256" key="5">
    <source>
        <dbReference type="ARBA" id="ARBA00022840"/>
    </source>
</evidence>
<evidence type="ECO:0000256" key="4">
    <source>
        <dbReference type="ARBA" id="ARBA00022741"/>
    </source>
</evidence>
<protein>
    <submittedName>
        <fullName evidence="11">Thiamine ABC transporter permease</fullName>
    </submittedName>
</protein>
<organism evidence="11 12">
    <name type="scientific">Sporosarcina globispora</name>
    <name type="common">Bacillus globisporus</name>
    <dbReference type="NCBI Taxonomy" id="1459"/>
    <lineage>
        <taxon>Bacteria</taxon>
        <taxon>Bacillati</taxon>
        <taxon>Bacillota</taxon>
        <taxon>Bacilli</taxon>
        <taxon>Bacillales</taxon>
        <taxon>Caryophanaceae</taxon>
        <taxon>Sporosarcina</taxon>
    </lineage>
</organism>
<evidence type="ECO:0000256" key="7">
    <source>
        <dbReference type="ARBA" id="ARBA00023136"/>
    </source>
</evidence>
<dbReference type="CDD" id="cd18549">
    <property type="entry name" value="ABC_6TM_YwjA_like"/>
    <property type="match status" value="1"/>
</dbReference>
<dbReference type="Proteomes" id="UP000037109">
    <property type="component" value="Unassembled WGS sequence"/>
</dbReference>
<dbReference type="OrthoDB" id="9770415at2"/>
<dbReference type="PATRIC" id="fig|1459.3.peg.5803"/>
<feature type="transmembrane region" description="Helical" evidence="8">
    <location>
        <begin position="59"/>
        <end position="80"/>
    </location>
</feature>
<dbReference type="PROSITE" id="PS51257">
    <property type="entry name" value="PROKAR_LIPOPROTEIN"/>
    <property type="match status" value="1"/>
</dbReference>
<accession>A0A0M0GKQ5</accession>
<dbReference type="Gene3D" id="3.40.50.300">
    <property type="entry name" value="P-loop containing nucleotide triphosphate hydrolases"/>
    <property type="match status" value="1"/>
</dbReference>
<feature type="domain" description="ABC transporter" evidence="9">
    <location>
        <begin position="339"/>
        <end position="574"/>
    </location>
</feature>
<gene>
    <name evidence="11" type="ORF">AF332_26400</name>
</gene>
<dbReference type="GO" id="GO:0016887">
    <property type="term" value="F:ATP hydrolysis activity"/>
    <property type="evidence" value="ECO:0007669"/>
    <property type="project" value="InterPro"/>
</dbReference>
<dbReference type="InterPro" id="IPR017871">
    <property type="entry name" value="ABC_transporter-like_CS"/>
</dbReference>
<dbReference type="InterPro" id="IPR003593">
    <property type="entry name" value="AAA+_ATPase"/>
</dbReference>
<keyword evidence="5" id="KW-0067">ATP-binding</keyword>
<dbReference type="PANTHER" id="PTHR43394:SF1">
    <property type="entry name" value="ATP-BINDING CASSETTE SUB-FAMILY B MEMBER 10, MITOCHONDRIAL"/>
    <property type="match status" value="1"/>
</dbReference>
<dbReference type="PROSITE" id="PS50893">
    <property type="entry name" value="ABC_TRANSPORTER_2"/>
    <property type="match status" value="1"/>
</dbReference>
<dbReference type="STRING" id="1459.AF332_26400"/>
<feature type="transmembrane region" description="Helical" evidence="8">
    <location>
        <begin position="15"/>
        <end position="39"/>
    </location>
</feature>
<dbReference type="AlphaFoldDB" id="A0A0M0GKQ5"/>
<dbReference type="FunFam" id="3.40.50.300:FF:000218">
    <property type="entry name" value="Multidrug ABC transporter ATP-binding protein"/>
    <property type="match status" value="1"/>
</dbReference>
<dbReference type="GO" id="GO:0015421">
    <property type="term" value="F:ABC-type oligopeptide transporter activity"/>
    <property type="evidence" value="ECO:0007669"/>
    <property type="project" value="TreeGrafter"/>
</dbReference>
<keyword evidence="7 8" id="KW-0472">Membrane</keyword>
<dbReference type="SUPFAM" id="SSF90123">
    <property type="entry name" value="ABC transporter transmembrane region"/>
    <property type="match status" value="1"/>
</dbReference>
<name>A0A0M0GKQ5_SPOGL</name>
<dbReference type="PROSITE" id="PS00211">
    <property type="entry name" value="ABC_TRANSPORTER_1"/>
    <property type="match status" value="1"/>
</dbReference>
<evidence type="ECO:0000259" key="10">
    <source>
        <dbReference type="PROSITE" id="PS50929"/>
    </source>
</evidence>
<dbReference type="SUPFAM" id="SSF52540">
    <property type="entry name" value="P-loop containing nucleoside triphosphate hydrolases"/>
    <property type="match status" value="1"/>
</dbReference>
<comment type="subcellular location">
    <subcellularLocation>
        <location evidence="1">Cell membrane</location>
        <topology evidence="1">Multi-pass membrane protein</topology>
    </subcellularLocation>
</comment>
<comment type="similarity">
    <text evidence="2">Belongs to the ABC transporter superfamily.</text>
</comment>
<evidence type="ECO:0000256" key="1">
    <source>
        <dbReference type="ARBA" id="ARBA00004651"/>
    </source>
</evidence>
<evidence type="ECO:0000259" key="9">
    <source>
        <dbReference type="PROSITE" id="PS50893"/>
    </source>
</evidence>
<dbReference type="GO" id="GO:0005886">
    <property type="term" value="C:plasma membrane"/>
    <property type="evidence" value="ECO:0007669"/>
    <property type="project" value="UniProtKB-SubCell"/>
</dbReference>
<keyword evidence="6 8" id="KW-1133">Transmembrane helix</keyword>
<dbReference type="InterPro" id="IPR039421">
    <property type="entry name" value="Type_1_exporter"/>
</dbReference>
<feature type="domain" description="ABC transmembrane type-1" evidence="10">
    <location>
        <begin position="22"/>
        <end position="305"/>
    </location>
</feature>
<proteinExistence type="inferred from homology"/>